<dbReference type="AlphaFoldDB" id="A0A1F8AUY4"/>
<evidence type="ECO:0000313" key="2">
    <source>
        <dbReference type="Proteomes" id="UP000178603"/>
    </source>
</evidence>
<name>A0A1F8AUY4_9BACT</name>
<protein>
    <recommendedName>
        <fullName evidence="3">DUF5658 domain-containing protein</fullName>
    </recommendedName>
</protein>
<reference evidence="1 2" key="1">
    <citation type="journal article" date="2016" name="Nat. Commun.">
        <title>Thousands of microbial genomes shed light on interconnected biogeochemical processes in an aquifer system.</title>
        <authorList>
            <person name="Anantharaman K."/>
            <person name="Brown C.T."/>
            <person name="Hug L.A."/>
            <person name="Sharon I."/>
            <person name="Castelle C.J."/>
            <person name="Probst A.J."/>
            <person name="Thomas B.C."/>
            <person name="Singh A."/>
            <person name="Wilkins M.J."/>
            <person name="Karaoz U."/>
            <person name="Brodie E.L."/>
            <person name="Williams K.H."/>
            <person name="Hubbard S.S."/>
            <person name="Banfield J.F."/>
        </authorList>
    </citation>
    <scope>NUCLEOTIDE SEQUENCE [LARGE SCALE GENOMIC DNA]</scope>
</reference>
<evidence type="ECO:0008006" key="3">
    <source>
        <dbReference type="Google" id="ProtNLM"/>
    </source>
</evidence>
<organism evidence="1 2">
    <name type="scientific">Candidatus Woesebacteria bacterium RIFCSPHIGHO2_12_FULL_41_24</name>
    <dbReference type="NCBI Taxonomy" id="1802510"/>
    <lineage>
        <taxon>Bacteria</taxon>
        <taxon>Candidatus Woeseibacteriota</taxon>
    </lineage>
</organism>
<proteinExistence type="predicted"/>
<comment type="caution">
    <text evidence="1">The sequence shown here is derived from an EMBL/GenBank/DDBJ whole genome shotgun (WGS) entry which is preliminary data.</text>
</comment>
<gene>
    <name evidence="1" type="ORF">A3E44_04900</name>
</gene>
<dbReference type="EMBL" id="MGGW01000001">
    <property type="protein sequence ID" value="OGM55573.1"/>
    <property type="molecule type" value="Genomic_DNA"/>
</dbReference>
<dbReference type="Proteomes" id="UP000178603">
    <property type="component" value="Unassembled WGS sequence"/>
</dbReference>
<accession>A0A1F8AUY4</accession>
<sequence length="147" mass="16072">MGNANETIQDVQLEAQQNPSNLATRFIERLSQKWDSLPPEKRVYFTQLGLMVAVQAVDTLTTYAAFQTVPGAMEQNPVAGFFLDKGGMVALGLAKMGVAAGQITAMELLRNKMLNGETTPINNNIMRFWNSVLTAVSVNNAAHLLMK</sequence>
<evidence type="ECO:0000313" key="1">
    <source>
        <dbReference type="EMBL" id="OGM55573.1"/>
    </source>
</evidence>